<evidence type="ECO:0000256" key="2">
    <source>
        <dbReference type="ARBA" id="ARBA00005679"/>
    </source>
</evidence>
<comment type="subcellular location">
    <subcellularLocation>
        <location evidence="1">Secreted</location>
    </subcellularLocation>
</comment>
<evidence type="ECO:0000256" key="5">
    <source>
        <dbReference type="ARBA" id="ARBA00023180"/>
    </source>
</evidence>
<keyword evidence="9" id="KW-1185">Reference proteome</keyword>
<comment type="caution">
    <text evidence="8">The sequence shown here is derived from an EMBL/GenBank/DDBJ whole genome shotgun (WGS) entry which is preliminary data.</text>
</comment>
<keyword evidence="5" id="KW-0325">Glycoprotein</keyword>
<evidence type="ECO:0000256" key="6">
    <source>
        <dbReference type="SAM" id="MobiDB-lite"/>
    </source>
</evidence>
<dbReference type="GO" id="GO:0016671">
    <property type="term" value="F:oxidoreductase activity, acting on a sulfur group of donors, disulfide as acceptor"/>
    <property type="evidence" value="ECO:0007669"/>
    <property type="project" value="InterPro"/>
</dbReference>
<evidence type="ECO:0000313" key="8">
    <source>
        <dbReference type="EMBL" id="KAK8777659.1"/>
    </source>
</evidence>
<keyword evidence="3" id="KW-0964">Secreted</keyword>
<name>A0AAQ4ESC8_AMBAM</name>
<evidence type="ECO:0000256" key="3">
    <source>
        <dbReference type="ARBA" id="ARBA00022525"/>
    </source>
</evidence>
<evidence type="ECO:0008006" key="10">
    <source>
        <dbReference type="Google" id="ProtNLM"/>
    </source>
</evidence>
<dbReference type="PANTHER" id="PTHR13234:SF8">
    <property type="entry name" value="GAMMA-INTERFERON-INDUCIBLE LYSOSOMAL THIOL REDUCTASE"/>
    <property type="match status" value="1"/>
</dbReference>
<feature type="region of interest" description="Disordered" evidence="6">
    <location>
        <begin position="1"/>
        <end position="37"/>
    </location>
</feature>
<evidence type="ECO:0000256" key="1">
    <source>
        <dbReference type="ARBA" id="ARBA00004613"/>
    </source>
</evidence>
<keyword evidence="7" id="KW-1133">Transmembrane helix</keyword>
<organism evidence="8 9">
    <name type="scientific">Amblyomma americanum</name>
    <name type="common">Lone star tick</name>
    <dbReference type="NCBI Taxonomy" id="6943"/>
    <lineage>
        <taxon>Eukaryota</taxon>
        <taxon>Metazoa</taxon>
        <taxon>Ecdysozoa</taxon>
        <taxon>Arthropoda</taxon>
        <taxon>Chelicerata</taxon>
        <taxon>Arachnida</taxon>
        <taxon>Acari</taxon>
        <taxon>Parasitiformes</taxon>
        <taxon>Ixodida</taxon>
        <taxon>Ixodoidea</taxon>
        <taxon>Ixodidae</taxon>
        <taxon>Amblyomminae</taxon>
        <taxon>Amblyomma</taxon>
    </lineage>
</organism>
<dbReference type="Proteomes" id="UP001321473">
    <property type="component" value="Unassembled WGS sequence"/>
</dbReference>
<proteinExistence type="inferred from homology"/>
<evidence type="ECO:0000256" key="4">
    <source>
        <dbReference type="ARBA" id="ARBA00022729"/>
    </source>
</evidence>
<dbReference type="AlphaFoldDB" id="A0AAQ4ESC8"/>
<sequence length="153" mass="17146">MERQQAPGSTGQRREGPSPPAAKRSSPQRARGADARGAVAGGMARTRSCGSFLLLSLLWLAALAAIASARMFKSRRIDFSQIPKTTRIQVYYESLCPYSIAFITEQLWPTYVRVGYLMDVQLIPFGNAFKEQQQQSYVDQASTYSRKCCERHM</sequence>
<dbReference type="EMBL" id="JARKHS020011585">
    <property type="protein sequence ID" value="KAK8777659.1"/>
    <property type="molecule type" value="Genomic_DNA"/>
</dbReference>
<feature type="compositionally biased region" description="Polar residues" evidence="6">
    <location>
        <begin position="1"/>
        <end position="11"/>
    </location>
</feature>
<dbReference type="GO" id="GO:0005576">
    <property type="term" value="C:extracellular region"/>
    <property type="evidence" value="ECO:0007669"/>
    <property type="project" value="UniProtKB-SubCell"/>
</dbReference>
<feature type="transmembrane region" description="Helical" evidence="7">
    <location>
        <begin position="52"/>
        <end position="72"/>
    </location>
</feature>
<dbReference type="Pfam" id="PF03227">
    <property type="entry name" value="GILT"/>
    <property type="match status" value="1"/>
</dbReference>
<comment type="similarity">
    <text evidence="2">Belongs to the GILT family.</text>
</comment>
<keyword evidence="4" id="KW-0732">Signal</keyword>
<accession>A0AAQ4ESC8</accession>
<dbReference type="InterPro" id="IPR004911">
    <property type="entry name" value="Interferon-induced_GILT"/>
</dbReference>
<evidence type="ECO:0000313" key="9">
    <source>
        <dbReference type="Proteomes" id="UP001321473"/>
    </source>
</evidence>
<keyword evidence="7" id="KW-0812">Transmembrane</keyword>
<dbReference type="PANTHER" id="PTHR13234">
    <property type="entry name" value="GAMMA-INTERFERON INDUCIBLE LYSOSOMAL THIOL REDUCTASE GILT"/>
    <property type="match status" value="1"/>
</dbReference>
<reference evidence="8 9" key="1">
    <citation type="journal article" date="2023" name="Arcadia Sci">
        <title>De novo assembly of a long-read Amblyomma americanum tick genome.</title>
        <authorList>
            <person name="Chou S."/>
            <person name="Poskanzer K.E."/>
            <person name="Rollins M."/>
            <person name="Thuy-Boun P.S."/>
        </authorList>
    </citation>
    <scope>NUCLEOTIDE SEQUENCE [LARGE SCALE GENOMIC DNA]</scope>
    <source>
        <strain evidence="8">F_SG_1</strain>
        <tissue evidence="8">Salivary glands</tissue>
    </source>
</reference>
<evidence type="ECO:0000256" key="7">
    <source>
        <dbReference type="SAM" id="Phobius"/>
    </source>
</evidence>
<keyword evidence="7" id="KW-0472">Membrane</keyword>
<protein>
    <recommendedName>
        <fullName evidence="10">Gamma-interferon inducible lysosomal thiol reductase</fullName>
    </recommendedName>
</protein>
<gene>
    <name evidence="8" type="ORF">V5799_028994</name>
</gene>